<dbReference type="EMBL" id="WHOS01000027">
    <property type="protein sequence ID" value="NUB01503.1"/>
    <property type="molecule type" value="Genomic_DNA"/>
</dbReference>
<name>A0ABX2KD10_9PROT</name>
<evidence type="ECO:0000256" key="2">
    <source>
        <dbReference type="SAM" id="MobiDB-lite"/>
    </source>
</evidence>
<proteinExistence type="predicted"/>
<dbReference type="PANTHER" id="PTHR12558:SF13">
    <property type="entry name" value="CELL DIVISION CYCLE PROTEIN 27 HOMOLOG"/>
    <property type="match status" value="1"/>
</dbReference>
<keyword evidence="1" id="KW-0802">TPR repeat</keyword>
<dbReference type="PROSITE" id="PS50005">
    <property type="entry name" value="TPR"/>
    <property type="match status" value="2"/>
</dbReference>
<dbReference type="PANTHER" id="PTHR12558">
    <property type="entry name" value="CELL DIVISION CYCLE 16,23,27"/>
    <property type="match status" value="1"/>
</dbReference>
<feature type="region of interest" description="Disordered" evidence="2">
    <location>
        <begin position="1"/>
        <end position="37"/>
    </location>
</feature>
<reference evidence="4 5" key="1">
    <citation type="submission" date="2019-10" db="EMBL/GenBank/DDBJ databases">
        <title>Genome sequence of Azospirillum melinis.</title>
        <authorList>
            <person name="Ambrosini A."/>
            <person name="Sant'Anna F.H."/>
            <person name="Cassan F.D."/>
            <person name="Souza E.M."/>
            <person name="Passaglia L.M.P."/>
        </authorList>
    </citation>
    <scope>NUCLEOTIDE SEQUENCE [LARGE SCALE GENOMIC DNA]</scope>
    <source>
        <strain evidence="4 5">TMCY0552</strain>
    </source>
</reference>
<comment type="caution">
    <text evidence="4">The sequence shown here is derived from an EMBL/GenBank/DDBJ whole genome shotgun (WGS) entry which is preliminary data.</text>
</comment>
<keyword evidence="5" id="KW-1185">Reference proteome</keyword>
<dbReference type="Gene3D" id="1.25.40.10">
    <property type="entry name" value="Tetratricopeptide repeat domain"/>
    <property type="match status" value="1"/>
</dbReference>
<feature type="compositionally biased region" description="Low complexity" evidence="2">
    <location>
        <begin position="1"/>
        <end position="18"/>
    </location>
</feature>
<dbReference type="Pfam" id="PF13432">
    <property type="entry name" value="TPR_16"/>
    <property type="match status" value="3"/>
</dbReference>
<feature type="repeat" description="TPR" evidence="1">
    <location>
        <begin position="213"/>
        <end position="246"/>
    </location>
</feature>
<dbReference type="CDD" id="cd02440">
    <property type="entry name" value="AdoMet_MTases"/>
    <property type="match status" value="1"/>
</dbReference>
<evidence type="ECO:0000313" key="5">
    <source>
        <dbReference type="Proteomes" id="UP000605086"/>
    </source>
</evidence>
<evidence type="ECO:0000259" key="3">
    <source>
        <dbReference type="Pfam" id="PF08241"/>
    </source>
</evidence>
<gene>
    <name evidence="4" type="ORF">GBZ48_19795</name>
</gene>
<dbReference type="SUPFAM" id="SSF53335">
    <property type="entry name" value="S-adenosyl-L-methionine-dependent methyltransferases"/>
    <property type="match status" value="1"/>
</dbReference>
<accession>A0ABX2KD10</accession>
<dbReference type="InterPro" id="IPR029063">
    <property type="entry name" value="SAM-dependent_MTases_sf"/>
</dbReference>
<dbReference type="InterPro" id="IPR011990">
    <property type="entry name" value="TPR-like_helical_dom_sf"/>
</dbReference>
<organism evidence="4 5">
    <name type="scientific">Azospirillum melinis</name>
    <dbReference type="NCBI Taxonomy" id="328839"/>
    <lineage>
        <taxon>Bacteria</taxon>
        <taxon>Pseudomonadati</taxon>
        <taxon>Pseudomonadota</taxon>
        <taxon>Alphaproteobacteria</taxon>
        <taxon>Rhodospirillales</taxon>
        <taxon>Azospirillaceae</taxon>
        <taxon>Azospirillum</taxon>
    </lineage>
</organism>
<protein>
    <submittedName>
        <fullName evidence="4">Tetratricopeptide repeat protein</fullName>
    </submittedName>
</protein>
<dbReference type="InterPro" id="IPR013216">
    <property type="entry name" value="Methyltransf_11"/>
</dbReference>
<feature type="repeat" description="TPR" evidence="1">
    <location>
        <begin position="111"/>
        <end position="144"/>
    </location>
</feature>
<evidence type="ECO:0000256" key="1">
    <source>
        <dbReference type="PROSITE-ProRule" id="PRU00339"/>
    </source>
</evidence>
<dbReference type="SMART" id="SM00028">
    <property type="entry name" value="TPR"/>
    <property type="match status" value="6"/>
</dbReference>
<sequence length="475" mass="50927">MDEASAAMAPAMAQPSVAGTPSPRHAPSLQTTSFQAGEIPDEIRAKVEDGTALLRQGRFAEAADLFGDAIAAQPDWPMPYNNLAVALRGMGRLEEALLACAAALRHRPDYSEAFANLARILLAQNRYRDAALAAEQAAKLRPDHSAMHALRAMALFKDRAPAEALPVCRAALALDPAGTEVLAVQAQALDAVGRSAEALSAARRGAALEPSRRESLIVLGSLLVNRNHRDEALEVYRRAMELDPDDTVLAHLVHAIAGTTSAKAPEAYVANVFDSYADRFDDHLVKTLQYKAHEIVARTAVAALAAPLAADGGARILDIGCGTGLCGPILRPAASRLVGVDLSARMLDKARDRSLYDLLAQAELVRFMTGTDERFDAVVSADVLCYIGDLTEVFRAAAGVLNPGGLLAFTVERQEEPGYRLTPSGRYVHGLDHLRSSARGLFRARTIDNVILRTEASVPVHGYLCMFQRLAHAVH</sequence>
<evidence type="ECO:0000313" key="4">
    <source>
        <dbReference type="EMBL" id="NUB01503.1"/>
    </source>
</evidence>
<dbReference type="SUPFAM" id="SSF48452">
    <property type="entry name" value="TPR-like"/>
    <property type="match status" value="1"/>
</dbReference>
<dbReference type="Proteomes" id="UP000605086">
    <property type="component" value="Unassembled WGS sequence"/>
</dbReference>
<feature type="domain" description="Methyltransferase type 11" evidence="3">
    <location>
        <begin position="317"/>
        <end position="409"/>
    </location>
</feature>
<dbReference type="RefSeq" id="WP_174472570.1">
    <property type="nucleotide sequence ID" value="NZ_JAGINN010000027.1"/>
</dbReference>
<dbReference type="Gene3D" id="3.40.50.150">
    <property type="entry name" value="Vaccinia Virus protein VP39"/>
    <property type="match status" value="1"/>
</dbReference>
<dbReference type="Pfam" id="PF08241">
    <property type="entry name" value="Methyltransf_11"/>
    <property type="match status" value="1"/>
</dbReference>
<dbReference type="InterPro" id="IPR019734">
    <property type="entry name" value="TPR_rpt"/>
</dbReference>
<dbReference type="PROSITE" id="PS50293">
    <property type="entry name" value="TPR_REGION"/>
    <property type="match status" value="1"/>
</dbReference>